<feature type="compositionally biased region" description="Basic residues" evidence="4">
    <location>
        <begin position="22"/>
        <end position="33"/>
    </location>
</feature>
<dbReference type="SFLD" id="SFLDS00003">
    <property type="entry name" value="Haloacid_Dehalogenase"/>
    <property type="match status" value="1"/>
</dbReference>
<dbReference type="InterPro" id="IPR006439">
    <property type="entry name" value="HAD-SF_hydro_IA"/>
</dbReference>
<keyword evidence="2 5" id="KW-0378">Hydrolase</keyword>
<evidence type="ECO:0000256" key="4">
    <source>
        <dbReference type="SAM" id="MobiDB-lite"/>
    </source>
</evidence>
<feature type="region of interest" description="Disordered" evidence="4">
    <location>
        <begin position="1"/>
        <end position="83"/>
    </location>
</feature>
<dbReference type="InterPro" id="IPR051400">
    <property type="entry name" value="HAD-like_hydrolase"/>
</dbReference>
<dbReference type="PANTHER" id="PTHR46470:SF4">
    <property type="entry name" value="5-AMINO-6-(5-PHOSPHO-D-RIBITYLAMINO)URACIL PHOSPHATASE YIGB"/>
    <property type="match status" value="1"/>
</dbReference>
<dbReference type="Pfam" id="PF00702">
    <property type="entry name" value="Hydrolase"/>
    <property type="match status" value="1"/>
</dbReference>
<dbReference type="EMBL" id="CP042829">
    <property type="protein sequence ID" value="QFG03149.1"/>
    <property type="molecule type" value="Genomic_DNA"/>
</dbReference>
<dbReference type="SFLD" id="SFLDG01135">
    <property type="entry name" value="C1.5.6:_HAD__Beta-PGM__Phospha"/>
    <property type="match status" value="1"/>
</dbReference>
<protein>
    <submittedName>
        <fullName evidence="5">HAD family hydrolase</fullName>
    </submittedName>
</protein>
<sequence length="341" mass="39128">MALPRAVRRKARCPPRQPRAPRQLRPRRPRQRRTVPLEHRRPPHCRRLRCRPRTVRRARRRPPARHRPRSLGSRHHRQQLTHRASTPLARAAYDGIVTPRAIFFDLDDTLLDTSGGVQEAWRSTCAAFAPELGIEPARLESAIREQLISFWKDEAAVEHWRTRLHDARRHNVALALLRLQLDPAAAPRIADRYWDEQAARMRLFDDSLETLSRLREAGFRLGLLTNGPAEMQRWKLSRFPIAEHFDVIVIEGEFGHGKPHPRVFEHALEQVGARPAEAWHVGDNLYADIGGARRAGLHATWIHRDRLELTDDAPAIPDRVIAHLAELRAALDLEPAAPANP</sequence>
<evidence type="ECO:0000313" key="5">
    <source>
        <dbReference type="EMBL" id="QFG03149.1"/>
    </source>
</evidence>
<keyword evidence="6" id="KW-1185">Reference proteome</keyword>
<accession>A0ABX6C1J7</accession>
<reference evidence="5 6" key="1">
    <citation type="submission" date="2019-08" db="EMBL/GenBank/DDBJ databases">
        <authorList>
            <person name="Toschakov S.V."/>
        </authorList>
    </citation>
    <scope>NUCLEOTIDE SEQUENCE [LARGE SCALE GENOMIC DNA]</scope>
    <source>
        <strain evidence="5 6">3753O</strain>
    </source>
</reference>
<dbReference type="PANTHER" id="PTHR46470">
    <property type="entry name" value="N-ACYLNEURAMINATE-9-PHOSPHATASE"/>
    <property type="match status" value="1"/>
</dbReference>
<name>A0ABX6C1J7_9CHLR</name>
<dbReference type="Gene3D" id="1.20.120.1600">
    <property type="match status" value="1"/>
</dbReference>
<feature type="compositionally biased region" description="Basic residues" evidence="4">
    <location>
        <begin position="1"/>
        <end position="13"/>
    </location>
</feature>
<organism evidence="5 6">
    <name type="scientific">Tepidiforma bonchosmolovskayae</name>
    <dbReference type="NCBI Taxonomy" id="2601677"/>
    <lineage>
        <taxon>Bacteria</taxon>
        <taxon>Bacillati</taxon>
        <taxon>Chloroflexota</taxon>
        <taxon>Tepidiformia</taxon>
        <taxon>Tepidiformales</taxon>
        <taxon>Tepidiformaceae</taxon>
        <taxon>Tepidiforma</taxon>
    </lineage>
</organism>
<evidence type="ECO:0000256" key="1">
    <source>
        <dbReference type="ARBA" id="ARBA00001946"/>
    </source>
</evidence>
<dbReference type="PRINTS" id="PR00413">
    <property type="entry name" value="HADHALOGNASE"/>
</dbReference>
<dbReference type="GO" id="GO:0016787">
    <property type="term" value="F:hydrolase activity"/>
    <property type="evidence" value="ECO:0007669"/>
    <property type="project" value="UniProtKB-KW"/>
</dbReference>
<dbReference type="InterPro" id="IPR036412">
    <property type="entry name" value="HAD-like_sf"/>
</dbReference>
<reference evidence="5 6" key="2">
    <citation type="submission" date="2019-10" db="EMBL/GenBank/DDBJ databases">
        <title>Thermopilla bonchosmolovskayae gen. nov., sp. nov., a moderately thermophilic Chloroflexi bacterium from a Chukotka hot spring (Arctic, Russia), representing a novel classis Thermopillaia, which include previously uncultivated lineage OLB14.</title>
        <authorList>
            <person name="Kochetkova T.V."/>
            <person name="Zayulina K.S."/>
            <person name="Zhigarkov V.S."/>
            <person name="Minaev N.V."/>
            <person name="Novikov A."/>
            <person name="Toshchakov S.V."/>
            <person name="Elcheninov A.G."/>
            <person name="Kublanov I.V."/>
        </authorList>
    </citation>
    <scope>NUCLEOTIDE SEQUENCE [LARGE SCALE GENOMIC DNA]</scope>
    <source>
        <strain evidence="5 6">3753O</strain>
    </source>
</reference>
<dbReference type="Proteomes" id="UP000326331">
    <property type="component" value="Chromosome"/>
</dbReference>
<dbReference type="SFLD" id="SFLDG01129">
    <property type="entry name" value="C1.5:_HAD__Beta-PGM__Phosphata"/>
    <property type="match status" value="1"/>
</dbReference>
<evidence type="ECO:0000256" key="2">
    <source>
        <dbReference type="ARBA" id="ARBA00022801"/>
    </source>
</evidence>
<feature type="compositionally biased region" description="Basic residues" evidence="4">
    <location>
        <begin position="41"/>
        <end position="80"/>
    </location>
</feature>
<dbReference type="InterPro" id="IPR023214">
    <property type="entry name" value="HAD_sf"/>
</dbReference>
<proteinExistence type="predicted"/>
<gene>
    <name evidence="5" type="ORF">Tbon_07515</name>
</gene>
<comment type="cofactor">
    <cofactor evidence="1">
        <name>Mg(2+)</name>
        <dbReference type="ChEBI" id="CHEBI:18420"/>
    </cofactor>
</comment>
<dbReference type="SUPFAM" id="SSF56784">
    <property type="entry name" value="HAD-like"/>
    <property type="match status" value="1"/>
</dbReference>
<dbReference type="Gene3D" id="3.40.50.1000">
    <property type="entry name" value="HAD superfamily/HAD-like"/>
    <property type="match status" value="1"/>
</dbReference>
<evidence type="ECO:0000313" key="6">
    <source>
        <dbReference type="Proteomes" id="UP000326331"/>
    </source>
</evidence>
<evidence type="ECO:0000256" key="3">
    <source>
        <dbReference type="ARBA" id="ARBA00022842"/>
    </source>
</evidence>
<dbReference type="NCBIfam" id="TIGR01509">
    <property type="entry name" value="HAD-SF-IA-v3"/>
    <property type="match status" value="1"/>
</dbReference>
<keyword evidence="3" id="KW-0460">Magnesium</keyword>
<dbReference type="NCBIfam" id="TIGR01549">
    <property type="entry name" value="HAD-SF-IA-v1"/>
    <property type="match status" value="1"/>
</dbReference>